<dbReference type="SUPFAM" id="SSF81383">
    <property type="entry name" value="F-box domain"/>
    <property type="match status" value="1"/>
</dbReference>
<dbReference type="Pfam" id="PF12937">
    <property type="entry name" value="F-box-like"/>
    <property type="match status" value="1"/>
</dbReference>
<dbReference type="Proteomes" id="UP000077266">
    <property type="component" value="Unassembled WGS sequence"/>
</dbReference>
<dbReference type="AlphaFoldDB" id="A0A165CNX4"/>
<dbReference type="Gene3D" id="3.80.10.10">
    <property type="entry name" value="Ribonuclease Inhibitor"/>
    <property type="match status" value="1"/>
</dbReference>
<dbReference type="InterPro" id="IPR032675">
    <property type="entry name" value="LRR_dom_sf"/>
</dbReference>
<dbReference type="EMBL" id="KV426302">
    <property type="protein sequence ID" value="KZV82823.1"/>
    <property type="molecule type" value="Genomic_DNA"/>
</dbReference>
<name>A0A165CNX4_EXIGL</name>
<dbReference type="PROSITE" id="PS50181">
    <property type="entry name" value="FBOX"/>
    <property type="match status" value="1"/>
</dbReference>
<feature type="domain" description="F-box" evidence="1">
    <location>
        <begin position="63"/>
        <end position="110"/>
    </location>
</feature>
<organism evidence="2 3">
    <name type="scientific">Exidia glandulosa HHB12029</name>
    <dbReference type="NCBI Taxonomy" id="1314781"/>
    <lineage>
        <taxon>Eukaryota</taxon>
        <taxon>Fungi</taxon>
        <taxon>Dikarya</taxon>
        <taxon>Basidiomycota</taxon>
        <taxon>Agaricomycotina</taxon>
        <taxon>Agaricomycetes</taxon>
        <taxon>Auriculariales</taxon>
        <taxon>Exidiaceae</taxon>
        <taxon>Exidia</taxon>
    </lineage>
</organism>
<dbReference type="InterPro" id="IPR001810">
    <property type="entry name" value="F-box_dom"/>
</dbReference>
<protein>
    <recommendedName>
        <fullName evidence="1">F-box domain-containing protein</fullName>
    </recommendedName>
</protein>
<dbReference type="OrthoDB" id="2269034at2759"/>
<evidence type="ECO:0000313" key="3">
    <source>
        <dbReference type="Proteomes" id="UP000077266"/>
    </source>
</evidence>
<dbReference type="InParanoid" id="A0A165CNX4"/>
<reference evidence="2 3" key="1">
    <citation type="journal article" date="2016" name="Mol. Biol. Evol.">
        <title>Comparative Genomics of Early-Diverging Mushroom-Forming Fungi Provides Insights into the Origins of Lignocellulose Decay Capabilities.</title>
        <authorList>
            <person name="Nagy L.G."/>
            <person name="Riley R."/>
            <person name="Tritt A."/>
            <person name="Adam C."/>
            <person name="Daum C."/>
            <person name="Floudas D."/>
            <person name="Sun H."/>
            <person name="Yadav J.S."/>
            <person name="Pangilinan J."/>
            <person name="Larsson K.H."/>
            <person name="Matsuura K."/>
            <person name="Barry K."/>
            <person name="Labutti K."/>
            <person name="Kuo R."/>
            <person name="Ohm R.A."/>
            <person name="Bhattacharya S.S."/>
            <person name="Shirouzu T."/>
            <person name="Yoshinaga Y."/>
            <person name="Martin F.M."/>
            <person name="Grigoriev I.V."/>
            <person name="Hibbett D.S."/>
        </authorList>
    </citation>
    <scope>NUCLEOTIDE SEQUENCE [LARGE SCALE GENOMIC DNA]</scope>
    <source>
        <strain evidence="2 3">HHB12029</strain>
    </source>
</reference>
<evidence type="ECO:0000313" key="2">
    <source>
        <dbReference type="EMBL" id="KZV82823.1"/>
    </source>
</evidence>
<accession>A0A165CNX4</accession>
<dbReference type="Gene3D" id="1.20.1280.50">
    <property type="match status" value="1"/>
</dbReference>
<dbReference type="InterPro" id="IPR036047">
    <property type="entry name" value="F-box-like_dom_sf"/>
</dbReference>
<keyword evidence="3" id="KW-1185">Reference proteome</keyword>
<evidence type="ECO:0000259" key="1">
    <source>
        <dbReference type="PROSITE" id="PS50181"/>
    </source>
</evidence>
<sequence length="388" mass="44059">MVPESLLDGLAQAVQRIFEHAHRDARTRNETLDDDEFLRVASVARAHFDCAVAAELHERNAERISRLRIPGELWVEIWSHLPMRDIVTATHVCHMWRSFALASPSLWSTLEVVNSRHHEECECAACQAVDFWDMTCKGCRCPVVPGRANTELVRLLVPRSKSVALSCLVDTEDNSDFHEAAKLASILAPHCQRLVHLDWGKHNASESLAEFLRHFDALPVLRSLTMKGSYAAPQFSRNIQLPNLQLLTVCHSPYSGDYDWTSGRLILHSVTRLEYRLISADPEGLISALEMVPNARTLDLRGQPYEIEAIERNYGRVRELASTLTHVHVHDAYPRMHRVIGALYTQKLHTFTIEVPWRDGPSAKWIPAHESHERCETVNADRASLRLS</sequence>
<gene>
    <name evidence="2" type="ORF">EXIGLDRAFT_843398</name>
</gene>
<proteinExistence type="predicted"/>